<keyword evidence="5 7" id="KW-1133">Transmembrane helix</keyword>
<evidence type="ECO:0000313" key="9">
    <source>
        <dbReference type="EMBL" id="BCI55390.1"/>
    </source>
</evidence>
<evidence type="ECO:0000256" key="6">
    <source>
        <dbReference type="ARBA" id="ARBA00023136"/>
    </source>
</evidence>
<comment type="similarity">
    <text evidence="2">Belongs to the DedA family.</text>
</comment>
<proteinExistence type="inferred from homology"/>
<keyword evidence="6 7" id="KW-0472">Membrane</keyword>
<evidence type="ECO:0000256" key="1">
    <source>
        <dbReference type="ARBA" id="ARBA00004651"/>
    </source>
</evidence>
<feature type="domain" description="VTT" evidence="8">
    <location>
        <begin position="45"/>
        <end position="172"/>
    </location>
</feature>
<keyword evidence="4 7" id="KW-0812">Transmembrane</keyword>
<sequence>MEFTAIANEAQEVGGVAGWAVQLMERLGGIGAGVAIAAENLFPPIPSEIILPLAGFAAARGDITLVEAISWTTAGSVVGAVLLYLVGVLFGRDRLYRVAERVPLFSPDDLAKSEDWFHRHGSKAVLFGRMIPVVRSLVSVPAGLQRMPVLRFVALTALGSAMWNSLLVLAGYHLGGQWEAVSGWASRYQVVVFTAVGVAIAVWLFRRVRARST</sequence>
<protein>
    <recommendedName>
        <fullName evidence="8">VTT domain-containing protein</fullName>
    </recommendedName>
</protein>
<dbReference type="EMBL" id="AP023287">
    <property type="protein sequence ID" value="BCI55390.1"/>
    <property type="molecule type" value="Genomic_DNA"/>
</dbReference>
<keyword evidence="3" id="KW-1003">Cell membrane</keyword>
<dbReference type="PANTHER" id="PTHR42709:SF6">
    <property type="entry name" value="UNDECAPRENYL PHOSPHATE TRANSPORTER A"/>
    <property type="match status" value="1"/>
</dbReference>
<evidence type="ECO:0000256" key="3">
    <source>
        <dbReference type="ARBA" id="ARBA00022475"/>
    </source>
</evidence>
<feature type="transmembrane region" description="Helical" evidence="7">
    <location>
        <begin position="152"/>
        <end position="174"/>
    </location>
</feature>
<gene>
    <name evidence="9" type="ORF">NIIDNTM18_46680</name>
</gene>
<dbReference type="AlphaFoldDB" id="A0A6S6PFL5"/>
<accession>A0A6S6PFL5</accession>
<dbReference type="Pfam" id="PF09335">
    <property type="entry name" value="VTT_dom"/>
    <property type="match status" value="1"/>
</dbReference>
<evidence type="ECO:0000256" key="5">
    <source>
        <dbReference type="ARBA" id="ARBA00022989"/>
    </source>
</evidence>
<feature type="transmembrane region" description="Helical" evidence="7">
    <location>
        <begin position="186"/>
        <end position="205"/>
    </location>
</feature>
<evidence type="ECO:0000313" key="10">
    <source>
        <dbReference type="Proteomes" id="UP000515734"/>
    </source>
</evidence>
<dbReference type="InterPro" id="IPR051311">
    <property type="entry name" value="DedA_domain"/>
</dbReference>
<evidence type="ECO:0000256" key="4">
    <source>
        <dbReference type="ARBA" id="ARBA00022692"/>
    </source>
</evidence>
<feature type="transmembrane region" description="Helical" evidence="7">
    <location>
        <begin position="68"/>
        <end position="91"/>
    </location>
</feature>
<dbReference type="RefSeq" id="WP_185293104.1">
    <property type="nucleotide sequence ID" value="NZ_AP023287.1"/>
</dbReference>
<comment type="subcellular location">
    <subcellularLocation>
        <location evidence="1">Cell membrane</location>
        <topology evidence="1">Multi-pass membrane protein</topology>
    </subcellularLocation>
</comment>
<dbReference type="Proteomes" id="UP000515734">
    <property type="component" value="Chromosome"/>
</dbReference>
<organism evidence="9 10">
    <name type="scientific">Mycolicibacterium litorale</name>
    <dbReference type="NCBI Taxonomy" id="758802"/>
    <lineage>
        <taxon>Bacteria</taxon>
        <taxon>Bacillati</taxon>
        <taxon>Actinomycetota</taxon>
        <taxon>Actinomycetes</taxon>
        <taxon>Mycobacteriales</taxon>
        <taxon>Mycobacteriaceae</taxon>
        <taxon>Mycolicibacterium</taxon>
    </lineage>
</organism>
<dbReference type="InterPro" id="IPR032816">
    <property type="entry name" value="VTT_dom"/>
</dbReference>
<evidence type="ECO:0000256" key="7">
    <source>
        <dbReference type="SAM" id="Phobius"/>
    </source>
</evidence>
<evidence type="ECO:0000259" key="8">
    <source>
        <dbReference type="Pfam" id="PF09335"/>
    </source>
</evidence>
<dbReference type="GO" id="GO:0005886">
    <property type="term" value="C:plasma membrane"/>
    <property type="evidence" value="ECO:0007669"/>
    <property type="project" value="UniProtKB-SubCell"/>
</dbReference>
<evidence type="ECO:0000256" key="2">
    <source>
        <dbReference type="ARBA" id="ARBA00010792"/>
    </source>
</evidence>
<name>A0A6S6PFL5_9MYCO</name>
<reference evidence="9 10" key="1">
    <citation type="submission" date="2020-07" db="EMBL/GenBank/DDBJ databases">
        <title>Complete genome sequence of Mycolicibacterium litorale like strain isolated from cardiac implantable electronic device infection.</title>
        <authorList>
            <person name="Fukano H."/>
            <person name="Miyama H."/>
            <person name="Hoshino Y."/>
        </authorList>
    </citation>
    <scope>NUCLEOTIDE SEQUENCE [LARGE SCALE GENOMIC DNA]</scope>
    <source>
        <strain evidence="9 10">NIIDNTM18</strain>
    </source>
</reference>
<dbReference type="PANTHER" id="PTHR42709">
    <property type="entry name" value="ALKALINE PHOSPHATASE LIKE PROTEIN"/>
    <property type="match status" value="1"/>
</dbReference>